<keyword evidence="2" id="KW-1185">Reference proteome</keyword>
<name>A0A841N0M6_9FLAO</name>
<dbReference type="Proteomes" id="UP000589738">
    <property type="component" value="Unassembled WGS sequence"/>
</dbReference>
<sequence>MGIEKVFTFKSDIIDKEMEKRKDQEKTKPKIFNTELT</sequence>
<dbReference type="EMBL" id="JACHLC010000001">
    <property type="protein sequence ID" value="MBB6370716.1"/>
    <property type="molecule type" value="Genomic_DNA"/>
</dbReference>
<accession>A0A841N0M6</accession>
<evidence type="ECO:0000313" key="2">
    <source>
        <dbReference type="Proteomes" id="UP000589738"/>
    </source>
</evidence>
<evidence type="ECO:0000313" key="1">
    <source>
        <dbReference type="EMBL" id="MBB6370716.1"/>
    </source>
</evidence>
<proteinExistence type="predicted"/>
<gene>
    <name evidence="1" type="ORF">HNP36_001769</name>
</gene>
<organism evidence="1 2">
    <name type="scientific">Chryseobacterium shigense</name>
    <dbReference type="NCBI Taxonomy" id="297244"/>
    <lineage>
        <taxon>Bacteria</taxon>
        <taxon>Pseudomonadati</taxon>
        <taxon>Bacteroidota</taxon>
        <taxon>Flavobacteriia</taxon>
        <taxon>Flavobacteriales</taxon>
        <taxon>Weeksellaceae</taxon>
        <taxon>Chryseobacterium group</taxon>
        <taxon>Chryseobacterium</taxon>
    </lineage>
</organism>
<comment type="caution">
    <text evidence="1">The sequence shown here is derived from an EMBL/GenBank/DDBJ whole genome shotgun (WGS) entry which is preliminary data.</text>
</comment>
<protein>
    <submittedName>
        <fullName evidence="1">Uncharacterized protein</fullName>
    </submittedName>
</protein>
<dbReference type="AlphaFoldDB" id="A0A841N0M6"/>
<reference evidence="1 2" key="1">
    <citation type="submission" date="2020-08" db="EMBL/GenBank/DDBJ databases">
        <title>Functional genomics of gut bacteria from endangered species of beetles.</title>
        <authorList>
            <person name="Carlos-Shanley C."/>
        </authorList>
    </citation>
    <scope>NUCLEOTIDE SEQUENCE [LARGE SCALE GENOMIC DNA]</scope>
    <source>
        <strain evidence="1 2">S00136</strain>
    </source>
</reference>